<organism evidence="2">
    <name type="scientific">human gut metagenome</name>
    <dbReference type="NCBI Taxonomy" id="408170"/>
    <lineage>
        <taxon>unclassified sequences</taxon>
        <taxon>metagenomes</taxon>
        <taxon>organismal metagenomes</taxon>
    </lineage>
</organism>
<dbReference type="EMBL" id="AJWY01004046">
    <property type="protein sequence ID" value="EKC73500.1"/>
    <property type="molecule type" value="Genomic_DNA"/>
</dbReference>
<accession>K1U5G9</accession>
<dbReference type="InterPro" id="IPR016047">
    <property type="entry name" value="M23ase_b-sheet_dom"/>
</dbReference>
<dbReference type="Gene3D" id="2.70.70.10">
    <property type="entry name" value="Glucose Permease (Domain IIA)"/>
    <property type="match status" value="1"/>
</dbReference>
<dbReference type="PANTHER" id="PTHR21666:SF291">
    <property type="entry name" value="STAGE II SPORULATION PROTEIN Q"/>
    <property type="match status" value="1"/>
</dbReference>
<dbReference type="GO" id="GO:0004222">
    <property type="term" value="F:metalloendopeptidase activity"/>
    <property type="evidence" value="ECO:0007669"/>
    <property type="project" value="TreeGrafter"/>
</dbReference>
<gene>
    <name evidence="2" type="ORF">LEA_06192</name>
</gene>
<proteinExistence type="predicted"/>
<dbReference type="InterPro" id="IPR050570">
    <property type="entry name" value="Cell_wall_metabolism_enzyme"/>
</dbReference>
<evidence type="ECO:0000259" key="1">
    <source>
        <dbReference type="Pfam" id="PF01551"/>
    </source>
</evidence>
<dbReference type="InterPro" id="IPR011055">
    <property type="entry name" value="Dup_hybrid_motif"/>
</dbReference>
<feature type="domain" description="M23ase beta-sheet core" evidence="1">
    <location>
        <begin position="1"/>
        <end position="82"/>
    </location>
</feature>
<dbReference type="SUPFAM" id="SSF51261">
    <property type="entry name" value="Duplicated hybrid motif"/>
    <property type="match status" value="1"/>
</dbReference>
<reference evidence="2" key="1">
    <citation type="journal article" date="2013" name="Environ. Microbiol.">
        <title>Microbiota from the distal guts of lean and obese adolescents exhibit partial functional redundancy besides clear differences in community structure.</title>
        <authorList>
            <person name="Ferrer M."/>
            <person name="Ruiz A."/>
            <person name="Lanza F."/>
            <person name="Haange S.B."/>
            <person name="Oberbach A."/>
            <person name="Till H."/>
            <person name="Bargiela R."/>
            <person name="Campoy C."/>
            <person name="Segura M.T."/>
            <person name="Richter M."/>
            <person name="von Bergen M."/>
            <person name="Seifert J."/>
            <person name="Suarez A."/>
        </authorList>
    </citation>
    <scope>NUCLEOTIDE SEQUENCE</scope>
</reference>
<evidence type="ECO:0000313" key="2">
    <source>
        <dbReference type="EMBL" id="EKC73500.1"/>
    </source>
</evidence>
<sequence length="87" mass="9377">ASADGIVESVETSEETGRTVSISIGDGFTVVYGQLKDVSVSKGDMVSEGQVLGKIAEPTKYYKEEGTNLYFQVKENKTAVNPMLLLK</sequence>
<name>K1U5G9_9ZZZZ</name>
<feature type="non-terminal residue" evidence="2">
    <location>
        <position position="1"/>
    </location>
</feature>
<dbReference type="CDD" id="cd12797">
    <property type="entry name" value="M23_peptidase"/>
    <property type="match status" value="1"/>
</dbReference>
<dbReference type="PANTHER" id="PTHR21666">
    <property type="entry name" value="PEPTIDASE-RELATED"/>
    <property type="match status" value="1"/>
</dbReference>
<dbReference type="Pfam" id="PF01551">
    <property type="entry name" value="Peptidase_M23"/>
    <property type="match status" value="1"/>
</dbReference>
<protein>
    <submittedName>
        <fullName evidence="2">Protein containing Peptidase M23 domain protein</fullName>
    </submittedName>
</protein>
<dbReference type="AlphaFoldDB" id="K1U5G9"/>
<comment type="caution">
    <text evidence="2">The sequence shown here is derived from an EMBL/GenBank/DDBJ whole genome shotgun (WGS) entry which is preliminary data.</text>
</comment>